<sequence>MSGFDLNWLDLREPLDQQARDQTLLEKAARFVQSAQRRTILDLGSGTGSTFRAMAPYAPDAQWRLIDLDEKLLQEAARRHAQDNNVAYQHSNLNDLASLSLDKADLVSASALFDLCSQEFVDDLADRLVKLRSGLYAALNYTGEISFSISHTDDELMVRSFNHHQNSDKGFGPALGPRSTHALAAALSRSGYRVEIAQSDWLIDKTAIELHRLFVDGMASAVAETGMVGLTKNQPMA</sequence>
<comment type="caution">
    <text evidence="2">The sequence shown here is derived from an EMBL/GenBank/DDBJ whole genome shotgun (WGS) entry which is preliminary data.</text>
</comment>
<dbReference type="CDD" id="cd02440">
    <property type="entry name" value="AdoMet_MTases"/>
    <property type="match status" value="1"/>
</dbReference>
<dbReference type="Gene3D" id="3.40.50.150">
    <property type="entry name" value="Vaccinia Virus protein VP39"/>
    <property type="match status" value="1"/>
</dbReference>
<dbReference type="GO" id="GO:0032259">
    <property type="term" value="P:methylation"/>
    <property type="evidence" value="ECO:0007669"/>
    <property type="project" value="UniProtKB-KW"/>
</dbReference>
<evidence type="ECO:0000259" key="1">
    <source>
        <dbReference type="Pfam" id="PF13649"/>
    </source>
</evidence>
<dbReference type="Proteomes" id="UP001237780">
    <property type="component" value="Unassembled WGS sequence"/>
</dbReference>
<accession>A0ABU0S2J7</accession>
<gene>
    <name evidence="2" type="ORF">QFZ34_000124</name>
</gene>
<dbReference type="SUPFAM" id="SSF53335">
    <property type="entry name" value="S-adenosyl-L-methionine-dependent methyltransferases"/>
    <property type="match status" value="1"/>
</dbReference>
<organism evidence="2 3">
    <name type="scientific">Phyllobacterium ifriqiyense</name>
    <dbReference type="NCBI Taxonomy" id="314238"/>
    <lineage>
        <taxon>Bacteria</taxon>
        <taxon>Pseudomonadati</taxon>
        <taxon>Pseudomonadota</taxon>
        <taxon>Alphaproteobacteria</taxon>
        <taxon>Hyphomicrobiales</taxon>
        <taxon>Phyllobacteriaceae</taxon>
        <taxon>Phyllobacterium</taxon>
    </lineage>
</organism>
<dbReference type="GO" id="GO:0008168">
    <property type="term" value="F:methyltransferase activity"/>
    <property type="evidence" value="ECO:0007669"/>
    <property type="project" value="UniProtKB-KW"/>
</dbReference>
<dbReference type="InterPro" id="IPR041698">
    <property type="entry name" value="Methyltransf_25"/>
</dbReference>
<dbReference type="InterPro" id="IPR029063">
    <property type="entry name" value="SAM-dependent_MTases_sf"/>
</dbReference>
<feature type="domain" description="Methyltransferase" evidence="1">
    <location>
        <begin position="40"/>
        <end position="125"/>
    </location>
</feature>
<dbReference type="EMBL" id="JAUSZT010000001">
    <property type="protein sequence ID" value="MDQ0994947.1"/>
    <property type="molecule type" value="Genomic_DNA"/>
</dbReference>
<proteinExistence type="predicted"/>
<name>A0ABU0S2J7_9HYPH</name>
<reference evidence="2 3" key="1">
    <citation type="submission" date="2023-07" db="EMBL/GenBank/DDBJ databases">
        <title>Comparative genomics of wheat-associated soil bacteria to identify genetic determinants of phenazine resistance.</title>
        <authorList>
            <person name="Mouncey N."/>
        </authorList>
    </citation>
    <scope>NUCLEOTIDE SEQUENCE [LARGE SCALE GENOMIC DNA]</scope>
    <source>
        <strain evidence="2 3">W4I11</strain>
    </source>
</reference>
<protein>
    <submittedName>
        <fullName evidence="2">Trans-aconitate methyltransferase</fullName>
    </submittedName>
</protein>
<keyword evidence="3" id="KW-1185">Reference proteome</keyword>
<keyword evidence="2" id="KW-0489">Methyltransferase</keyword>
<evidence type="ECO:0000313" key="2">
    <source>
        <dbReference type="EMBL" id="MDQ0994947.1"/>
    </source>
</evidence>
<keyword evidence="2" id="KW-0808">Transferase</keyword>
<evidence type="ECO:0000313" key="3">
    <source>
        <dbReference type="Proteomes" id="UP001237780"/>
    </source>
</evidence>
<dbReference type="Pfam" id="PF13649">
    <property type="entry name" value="Methyltransf_25"/>
    <property type="match status" value="1"/>
</dbReference>
<dbReference type="RefSeq" id="WP_307275479.1">
    <property type="nucleotide sequence ID" value="NZ_JAUSZT010000001.1"/>
</dbReference>